<dbReference type="Proteomes" id="UP001596296">
    <property type="component" value="Unassembled WGS sequence"/>
</dbReference>
<dbReference type="AlphaFoldDB" id="A0ABD5UQG0"/>
<dbReference type="InterPro" id="IPR016163">
    <property type="entry name" value="Ald_DH_C"/>
</dbReference>
<keyword evidence="3" id="KW-0560">Oxidoreductase</keyword>
<dbReference type="InterPro" id="IPR015590">
    <property type="entry name" value="Aldehyde_DH_dom"/>
</dbReference>
<evidence type="ECO:0000256" key="1">
    <source>
        <dbReference type="ARBA" id="ARBA00009986"/>
    </source>
</evidence>
<comment type="caution">
    <text evidence="5">The sequence shown here is derived from an EMBL/GenBank/DDBJ whole genome shotgun (WGS) entry which is preliminary data.</text>
</comment>
<feature type="domain" description="Aldehyde dehydrogenase" evidence="4">
    <location>
        <begin position="17"/>
        <end position="484"/>
    </location>
</feature>
<dbReference type="FunFam" id="3.40.605.10:FF:000007">
    <property type="entry name" value="NAD/NADP-dependent betaine aldehyde dehydrogenase"/>
    <property type="match status" value="1"/>
</dbReference>
<name>A0ABD5UQG0_9EURY</name>
<evidence type="ECO:0000256" key="3">
    <source>
        <dbReference type="ARBA" id="ARBA00023002"/>
    </source>
</evidence>
<protein>
    <submittedName>
        <fullName evidence="5">Aldehyde dehydrogenase family protein</fullName>
    </submittedName>
</protein>
<sequence>MSEQRSKPTGLYVAGEWITDTDESIVSTDPSDADEVVAEVAKGDRADAQAAIDAAVETQDEWASLTTHERGAYLHETASIIEDRKEELSRLVTREMGKTIGAASGELQRTIDLLNYYAEVARDAGGNAPPSASENTLTYTQREPWGTAGVITPWNYPIAIPTWKIAPALVAGNTIVFKPASQTPAIAAELVRAFEEAGVPEGVINFVPGSGSDVGDEITTNDDVDIVTFTGSYQVGDHVHTAAAEAGKRVQCEMGGKNPIIVDESADIDLAVELTINGAFTGLSGQACTATSRAVVLDEVHDEYVDRLLERVESLTVGHPLEEGSDLGPKSSADSLEGDLEYVEIGESEGATLRTGGSRIEDGEFAGGHYIEPAVFTDVEPDMRIAQEEIFGPVLSVIEVGDYEEAMEVANGVEYGLSASICTNRLDHAKQFARDIETGIVKVNQTSTGVEMQMPFGGRKNSSTETFKEQGRQALDFYTHEKAVYVTHNE</sequence>
<dbReference type="RefSeq" id="WP_379740188.1">
    <property type="nucleotide sequence ID" value="NZ_JBHSVN010000001.1"/>
</dbReference>
<dbReference type="SUPFAM" id="SSF53720">
    <property type="entry name" value="ALDH-like"/>
    <property type="match status" value="1"/>
</dbReference>
<dbReference type="EMBL" id="JBHSXL010000003">
    <property type="protein sequence ID" value="MFC6891616.1"/>
    <property type="molecule type" value="Genomic_DNA"/>
</dbReference>
<reference evidence="5 6" key="1">
    <citation type="journal article" date="2019" name="Int. J. Syst. Evol. Microbiol.">
        <title>The Global Catalogue of Microorganisms (GCM) 10K type strain sequencing project: providing services to taxonomists for standard genome sequencing and annotation.</title>
        <authorList>
            <consortium name="The Broad Institute Genomics Platform"/>
            <consortium name="The Broad Institute Genome Sequencing Center for Infectious Disease"/>
            <person name="Wu L."/>
            <person name="Ma J."/>
        </authorList>
    </citation>
    <scope>NUCLEOTIDE SEQUENCE [LARGE SCALE GENOMIC DNA]</scope>
    <source>
        <strain evidence="5 6">SKJ47</strain>
    </source>
</reference>
<dbReference type="GO" id="GO:0016491">
    <property type="term" value="F:oxidoreductase activity"/>
    <property type="evidence" value="ECO:0007669"/>
    <property type="project" value="UniProtKB-KW"/>
</dbReference>
<keyword evidence="6" id="KW-1185">Reference proteome</keyword>
<dbReference type="InterPro" id="IPR016161">
    <property type="entry name" value="Ald_DH/histidinol_DH"/>
</dbReference>
<dbReference type="InterPro" id="IPR016162">
    <property type="entry name" value="Ald_DH_N"/>
</dbReference>
<evidence type="ECO:0000313" key="6">
    <source>
        <dbReference type="Proteomes" id="UP001596296"/>
    </source>
</evidence>
<organism evidence="5 6">
    <name type="scientific">Halopenitus salinus</name>
    <dbReference type="NCBI Taxonomy" id="1198295"/>
    <lineage>
        <taxon>Archaea</taxon>
        <taxon>Methanobacteriati</taxon>
        <taxon>Methanobacteriota</taxon>
        <taxon>Stenosarchaea group</taxon>
        <taxon>Halobacteria</taxon>
        <taxon>Halobacteriales</taxon>
        <taxon>Haloferacaceae</taxon>
        <taxon>Halopenitus</taxon>
    </lineage>
</organism>
<dbReference type="Gene3D" id="3.40.605.10">
    <property type="entry name" value="Aldehyde Dehydrogenase, Chain A, domain 1"/>
    <property type="match status" value="1"/>
</dbReference>
<proteinExistence type="inferred from homology"/>
<comment type="similarity">
    <text evidence="1">Belongs to the aldehyde dehydrogenase family.</text>
</comment>
<accession>A0ABD5UQG0</accession>
<evidence type="ECO:0000259" key="4">
    <source>
        <dbReference type="Pfam" id="PF00171"/>
    </source>
</evidence>
<dbReference type="PANTHER" id="PTHR11699">
    <property type="entry name" value="ALDEHYDE DEHYDROGENASE-RELATED"/>
    <property type="match status" value="1"/>
</dbReference>
<dbReference type="Pfam" id="PF00171">
    <property type="entry name" value="Aldedh"/>
    <property type="match status" value="1"/>
</dbReference>
<evidence type="ECO:0000256" key="2">
    <source>
        <dbReference type="ARBA" id="ARBA00011881"/>
    </source>
</evidence>
<evidence type="ECO:0000313" key="5">
    <source>
        <dbReference type="EMBL" id="MFC6891616.1"/>
    </source>
</evidence>
<dbReference type="Gene3D" id="3.40.309.10">
    <property type="entry name" value="Aldehyde Dehydrogenase, Chain A, domain 2"/>
    <property type="match status" value="1"/>
</dbReference>
<comment type="subunit">
    <text evidence="2">Homotetramer.</text>
</comment>
<gene>
    <name evidence="5" type="ORF">ACFQE9_03150</name>
</gene>